<evidence type="ECO:0000256" key="1">
    <source>
        <dbReference type="ARBA" id="ARBA00006194"/>
    </source>
</evidence>
<dbReference type="SUPFAM" id="SSF53137">
    <property type="entry name" value="Translational machinery components"/>
    <property type="match status" value="1"/>
</dbReference>
<dbReference type="Gene3D" id="3.30.420.80">
    <property type="entry name" value="Ribosomal protein S11"/>
    <property type="match status" value="1"/>
</dbReference>
<sequence length="257" mass="28209">MVLENRTSRVFSALRGSICLSCRAASQSLARPAFLNTTTASSSFSTTARRAADDPYDVSAASTLRSALSAERQSPLGYDRRPVNQGPSFAEMLSSDSNINYKPGEATLMEEPEPHHLHIVSSKHNTHLTLTRPDRNPIISIAAGNIGFRKAGRGSYDAAYQLAAFLLSNIQDRGLLMEIKRLELVFRGFGEGREAVRKAIMGSEGMNIRNRIVRVTDATRLKFGGTRGMARRQAFFKDLGEVYIMGLLYNTGYGVAL</sequence>
<evidence type="ECO:0000256" key="2">
    <source>
        <dbReference type="ARBA" id="ARBA00022980"/>
    </source>
</evidence>
<dbReference type="GO" id="GO:1990904">
    <property type="term" value="C:ribonucleoprotein complex"/>
    <property type="evidence" value="ECO:0007669"/>
    <property type="project" value="UniProtKB-KW"/>
</dbReference>
<comment type="caution">
    <text evidence="4">The sequence shown here is derived from an EMBL/GenBank/DDBJ whole genome shotgun (WGS) entry which is preliminary data.</text>
</comment>
<dbReference type="GO" id="GO:0006412">
    <property type="term" value="P:translation"/>
    <property type="evidence" value="ECO:0007669"/>
    <property type="project" value="InterPro"/>
</dbReference>
<dbReference type="InterPro" id="IPR001971">
    <property type="entry name" value="Ribosomal_uS11"/>
</dbReference>
<name>A0AA39Y985_9PEZI</name>
<comment type="similarity">
    <text evidence="1">Belongs to the universal ribosomal protein uS11 family.</text>
</comment>
<dbReference type="Proteomes" id="UP001175001">
    <property type="component" value="Unassembled WGS sequence"/>
</dbReference>
<organism evidence="4 5">
    <name type="scientific">Lasiodiplodia hormozganensis</name>
    <dbReference type="NCBI Taxonomy" id="869390"/>
    <lineage>
        <taxon>Eukaryota</taxon>
        <taxon>Fungi</taxon>
        <taxon>Dikarya</taxon>
        <taxon>Ascomycota</taxon>
        <taxon>Pezizomycotina</taxon>
        <taxon>Dothideomycetes</taxon>
        <taxon>Dothideomycetes incertae sedis</taxon>
        <taxon>Botryosphaeriales</taxon>
        <taxon>Botryosphaeriaceae</taxon>
        <taxon>Lasiodiplodia</taxon>
    </lineage>
</organism>
<dbReference type="AlphaFoldDB" id="A0AA39Y985"/>
<dbReference type="PANTHER" id="PTHR11759">
    <property type="entry name" value="40S RIBOSOMAL PROTEIN S14/30S RIBOSOMAL PROTEIN S11"/>
    <property type="match status" value="1"/>
</dbReference>
<keyword evidence="5" id="KW-1185">Reference proteome</keyword>
<keyword evidence="2 4" id="KW-0689">Ribosomal protein</keyword>
<proteinExistence type="inferred from homology"/>
<gene>
    <name evidence="4" type="primary">mrps18</name>
    <name evidence="4" type="ORF">DIS24_g7492</name>
</gene>
<evidence type="ECO:0000256" key="3">
    <source>
        <dbReference type="ARBA" id="ARBA00023274"/>
    </source>
</evidence>
<accession>A0AA39Y985</accession>
<dbReference type="EMBL" id="JAUJDW010000045">
    <property type="protein sequence ID" value="KAK0647695.1"/>
    <property type="molecule type" value="Genomic_DNA"/>
</dbReference>
<dbReference type="InterPro" id="IPR036967">
    <property type="entry name" value="Ribosomal_uS11_sf"/>
</dbReference>
<evidence type="ECO:0000313" key="4">
    <source>
        <dbReference type="EMBL" id="KAK0647695.1"/>
    </source>
</evidence>
<dbReference type="Pfam" id="PF00411">
    <property type="entry name" value="Ribosomal_S11"/>
    <property type="match status" value="1"/>
</dbReference>
<reference evidence="4" key="1">
    <citation type="submission" date="2023-06" db="EMBL/GenBank/DDBJ databases">
        <title>Multi-omics analyses reveal the molecular pathogenesis toolkit of Lasiodiplodia hormozganensis, a cross-kingdom pathogen.</title>
        <authorList>
            <person name="Felix C."/>
            <person name="Meneses R."/>
            <person name="Goncalves M.F.M."/>
            <person name="Tilleman L."/>
            <person name="Duarte A.S."/>
            <person name="Jorrin-Novo J.V."/>
            <person name="Van De Peer Y."/>
            <person name="Deforce D."/>
            <person name="Van Nieuwerburgh F."/>
            <person name="Esteves A.C."/>
            <person name="Alves A."/>
        </authorList>
    </citation>
    <scope>NUCLEOTIDE SEQUENCE</scope>
    <source>
        <strain evidence="4">CBS 339.90</strain>
    </source>
</reference>
<dbReference type="GO" id="GO:0005840">
    <property type="term" value="C:ribosome"/>
    <property type="evidence" value="ECO:0007669"/>
    <property type="project" value="UniProtKB-KW"/>
</dbReference>
<dbReference type="GO" id="GO:0003735">
    <property type="term" value="F:structural constituent of ribosome"/>
    <property type="evidence" value="ECO:0007669"/>
    <property type="project" value="InterPro"/>
</dbReference>
<protein>
    <submittedName>
        <fullName evidence="4">37S ribosomal protein S18</fullName>
    </submittedName>
</protein>
<keyword evidence="3" id="KW-0687">Ribonucleoprotein</keyword>
<dbReference type="HAMAP" id="MF_01310">
    <property type="entry name" value="Ribosomal_uS11"/>
    <property type="match status" value="1"/>
</dbReference>
<evidence type="ECO:0000313" key="5">
    <source>
        <dbReference type="Proteomes" id="UP001175001"/>
    </source>
</evidence>